<dbReference type="InterPro" id="IPR035959">
    <property type="entry name" value="RutC-like_sf"/>
</dbReference>
<dbReference type="EMBL" id="CAEZWM010000099">
    <property type="protein sequence ID" value="CAB4659454.1"/>
    <property type="molecule type" value="Genomic_DNA"/>
</dbReference>
<proteinExistence type="predicted"/>
<dbReference type="InterPro" id="IPR008243">
    <property type="entry name" value="Chorismate_mutase_AroH"/>
</dbReference>
<dbReference type="EMBL" id="CAFBLK010000049">
    <property type="protein sequence ID" value="CAB4860898.1"/>
    <property type="molecule type" value="Genomic_DNA"/>
</dbReference>
<organism evidence="1">
    <name type="scientific">freshwater metagenome</name>
    <dbReference type="NCBI Taxonomy" id="449393"/>
    <lineage>
        <taxon>unclassified sequences</taxon>
        <taxon>metagenomes</taxon>
        <taxon>ecological metagenomes</taxon>
    </lineage>
</organism>
<dbReference type="GO" id="GO:0004106">
    <property type="term" value="F:chorismate mutase activity"/>
    <property type="evidence" value="ECO:0007669"/>
    <property type="project" value="TreeGrafter"/>
</dbReference>
<dbReference type="SUPFAM" id="SSF55298">
    <property type="entry name" value="YjgF-like"/>
    <property type="match status" value="1"/>
</dbReference>
<dbReference type="Pfam" id="PF07736">
    <property type="entry name" value="CM_1"/>
    <property type="match status" value="1"/>
</dbReference>
<evidence type="ECO:0000313" key="2">
    <source>
        <dbReference type="EMBL" id="CAB4860898.1"/>
    </source>
</evidence>
<dbReference type="PROSITE" id="PS51167">
    <property type="entry name" value="CHORISMATE_MUT_1"/>
    <property type="match status" value="1"/>
</dbReference>
<dbReference type="PANTHER" id="PTHR21164">
    <property type="entry name" value="CHORISMATE MUTASE"/>
    <property type="match status" value="1"/>
</dbReference>
<dbReference type="PIRSF" id="PIRSF005965">
    <property type="entry name" value="Chor_mut_AroH"/>
    <property type="match status" value="1"/>
</dbReference>
<dbReference type="GO" id="GO:0046417">
    <property type="term" value="P:chorismate metabolic process"/>
    <property type="evidence" value="ECO:0007669"/>
    <property type="project" value="TreeGrafter"/>
</dbReference>
<dbReference type="PANTHER" id="PTHR21164:SF0">
    <property type="entry name" value="CHORISMATE MUTASE AROH"/>
    <property type="match status" value="1"/>
</dbReference>
<gene>
    <name evidence="1" type="ORF">UFOPK2242_00874</name>
    <name evidence="2" type="ORF">UFOPK3317_00403</name>
</gene>
<reference evidence="1" key="1">
    <citation type="submission" date="2020-05" db="EMBL/GenBank/DDBJ databases">
        <authorList>
            <person name="Chiriac C."/>
            <person name="Salcher M."/>
            <person name="Ghai R."/>
            <person name="Kavagutti S V."/>
        </authorList>
    </citation>
    <scope>NUCLEOTIDE SEQUENCE</scope>
</reference>
<protein>
    <submittedName>
        <fullName evidence="1">Unannotated protein</fullName>
    </submittedName>
</protein>
<dbReference type="AlphaFoldDB" id="A0A6J6LFT5"/>
<accession>A0A6J6LFT5</accession>
<name>A0A6J6LFT5_9ZZZZ</name>
<dbReference type="CDD" id="cd02185">
    <property type="entry name" value="AroH"/>
    <property type="match status" value="1"/>
</dbReference>
<dbReference type="NCBIfam" id="TIGR01796">
    <property type="entry name" value="CM_mono_aroH"/>
    <property type="match status" value="1"/>
</dbReference>
<sequence length="122" mass="13559">MTVRLYALRGAITCDLDSADEISLRTRQVVSEMLERNSILHDDIVSIIFTSTDDLVSQFPATAARALGLGDVPLICARELSIEGAMKRVIRVLMHVYSERTRAELSHVYLEGARSLRDDLPG</sequence>
<evidence type="ECO:0000313" key="1">
    <source>
        <dbReference type="EMBL" id="CAB4659454.1"/>
    </source>
</evidence>
<dbReference type="Gene3D" id="3.30.1330.40">
    <property type="entry name" value="RutC-like"/>
    <property type="match status" value="1"/>
</dbReference>